<comment type="cofactor">
    <cofactor evidence="1">
        <name>Mg(2+)</name>
        <dbReference type="ChEBI" id="CHEBI:18420"/>
    </cofactor>
    <text evidence="1">Binds 2 magnesium ions per subunit.</text>
</comment>
<dbReference type="AlphaFoldDB" id="A0A7U9KN49"/>
<feature type="binding site" evidence="1">
    <location>
        <position position="60"/>
    </location>
    <ligand>
        <name>Mg(2+)</name>
        <dbReference type="ChEBI" id="CHEBI:18420"/>
        <label>1</label>
    </ligand>
</feature>
<feature type="binding site" evidence="1">
    <location>
        <position position="59"/>
    </location>
    <ligand>
        <name>Mg(2+)</name>
        <dbReference type="ChEBI" id="CHEBI:18420"/>
        <label>1</label>
    </ligand>
</feature>
<dbReference type="Gene3D" id="1.10.4080.10">
    <property type="entry name" value="ADP-ribosylation/Crystallin J1"/>
    <property type="match status" value="1"/>
</dbReference>
<dbReference type="OrthoDB" id="9761704at2"/>
<feature type="binding site" evidence="1">
    <location>
        <position position="58"/>
    </location>
    <ligand>
        <name>Mg(2+)</name>
        <dbReference type="ChEBI" id="CHEBI:18420"/>
        <label>1</label>
    </ligand>
</feature>
<accession>A0A7U9KN49</accession>
<dbReference type="EMBL" id="DF967966">
    <property type="protein sequence ID" value="GAP08322.1"/>
    <property type="molecule type" value="Genomic_DNA"/>
</dbReference>
<organism evidence="2 3">
    <name type="scientific">Anaerolinea thermolimosa</name>
    <dbReference type="NCBI Taxonomy" id="229919"/>
    <lineage>
        <taxon>Bacteria</taxon>
        <taxon>Bacillati</taxon>
        <taxon>Chloroflexota</taxon>
        <taxon>Anaerolineae</taxon>
        <taxon>Anaerolineales</taxon>
        <taxon>Anaerolineaceae</taxon>
        <taxon>Anaerolinea</taxon>
    </lineage>
</organism>
<protein>
    <submittedName>
        <fullName evidence="2">ADP-ribosylglycohydrolase</fullName>
    </submittedName>
</protein>
<dbReference type="RefSeq" id="WP_062195837.1">
    <property type="nucleotide sequence ID" value="NZ_DF967966.1"/>
</dbReference>
<evidence type="ECO:0000313" key="2">
    <source>
        <dbReference type="EMBL" id="GAP08322.1"/>
    </source>
</evidence>
<feature type="binding site" evidence="1">
    <location>
        <position position="286"/>
    </location>
    <ligand>
        <name>Mg(2+)</name>
        <dbReference type="ChEBI" id="CHEBI:18420"/>
        <label>1</label>
    </ligand>
</feature>
<name>A0A7U9KN49_9CHLR</name>
<evidence type="ECO:0000313" key="3">
    <source>
        <dbReference type="Proteomes" id="UP000253922"/>
    </source>
</evidence>
<feature type="binding site" evidence="1">
    <location>
        <position position="284"/>
    </location>
    <ligand>
        <name>Mg(2+)</name>
        <dbReference type="ChEBI" id="CHEBI:18420"/>
        <label>1</label>
    </ligand>
</feature>
<proteinExistence type="predicted"/>
<keyword evidence="3" id="KW-1185">Reference proteome</keyword>
<gene>
    <name evidence="2" type="ORF">ATHL_03224</name>
</gene>
<sequence length="705" mass="77457">MALPANYEEKVYAGVLGKIIGVYLGRPFEGWTYDKIMAELGEVWYYVHEKRGVPLVVTDDDISGTFTFLRALPDFDHDRNITPAQIGQTWLNYLIEGRTVLWWGGLGNSTEHTAYLRLKKGIPAPQSGSIALNGKVVAEQIGAQIFIDGWAMVAPGQPDLAADLARRAASVSHDGEAIYGAQVLAAMESQAFIEPSLNRLLDVATSLIPRDSLIYRLIADLRDWREKTPDWREARKLIVQHYGYDRYGGNCHMVPNHALILLGLLYGEDDFQKTLMITNTAGWDTDCNSGNVGCLMGIKNGLQGIHAGPDWRGPVADRLYLPTAEGGSCITDAVQVAFRVANIGRTLAGLPPVHPKRGARFHFELPGAVQGFRVEPLVEGRGPAQIENVIGHSRLGRHSLAIHYAHTAPGQPARVATPTFLPAEALQMRSYSLFASPTLYPGQVVSAGIVADANNAQPAVCRLYLQCHAPEGGLTRLYGPETTLVAGEEYTFTWPIPETGGWPIAEIGLEIQSPQGARGTLYLDYLDWKGAPTVLFTRPEGTNPAWRLAWVNAVTDFMSWDEPFRLIQNEGTGLLIQGTLDWENYRAEADVTPHMVNAAGLAIRVQGLRRYYALLLAPGGRARLIKQWYDQTSVLAEAPFAWEYGQTYLLALEGNGNHLSAWVNGEKLFEAEDPEHPLHSGAVGLVCTEGRTATRVVKVEKLTSY</sequence>
<dbReference type="SUPFAM" id="SSF101478">
    <property type="entry name" value="ADP-ribosylglycohydrolase"/>
    <property type="match status" value="1"/>
</dbReference>
<dbReference type="Proteomes" id="UP000253922">
    <property type="component" value="Unassembled WGS sequence"/>
</dbReference>
<keyword evidence="1" id="KW-0460">Magnesium</keyword>
<reference evidence="3" key="1">
    <citation type="submission" date="2015-07" db="EMBL/GenBank/DDBJ databases">
        <title>Draft Genome Sequences of Anaerolinea thermolimosa IMO-1, Bellilinea caldifistulae GOMI-1, Leptolinea tardivitalis YMTK-2, Levilinea saccharolytica KIBI-1,Longilinea arvoryzae KOME-1, Previously Described as Members of the Anaerolineaceae (Chloroflexi).</title>
        <authorList>
            <person name="Sekiguchi Y."/>
            <person name="Ohashi A."/>
            <person name="Matsuura N."/>
            <person name="Tourlousse M.D."/>
        </authorList>
    </citation>
    <scope>NUCLEOTIDE SEQUENCE [LARGE SCALE GENOMIC DNA]</scope>
    <source>
        <strain evidence="3">IMO-1</strain>
    </source>
</reference>
<evidence type="ECO:0000256" key="1">
    <source>
        <dbReference type="PIRSR" id="PIRSR605502-1"/>
    </source>
</evidence>
<dbReference type="Pfam" id="PF03747">
    <property type="entry name" value="ADP_ribosyl_GH"/>
    <property type="match status" value="1"/>
</dbReference>
<dbReference type="InterPro" id="IPR005502">
    <property type="entry name" value="Ribosyl_crysJ1"/>
</dbReference>
<dbReference type="Gene3D" id="2.60.120.560">
    <property type="entry name" value="Exo-inulinase, domain 1"/>
    <property type="match status" value="1"/>
</dbReference>
<dbReference type="Gene3D" id="2.60.120.260">
    <property type="entry name" value="Galactose-binding domain-like"/>
    <property type="match status" value="1"/>
</dbReference>
<dbReference type="InterPro" id="IPR036705">
    <property type="entry name" value="Ribosyl_crysJ1_sf"/>
</dbReference>
<dbReference type="GO" id="GO:0046872">
    <property type="term" value="F:metal ion binding"/>
    <property type="evidence" value="ECO:0007669"/>
    <property type="project" value="UniProtKB-KW"/>
</dbReference>
<keyword evidence="1" id="KW-0479">Metal-binding</keyword>